<sequence length="1087" mass="124452">MGLTKTIDGIPVPRSFPDDAVVSALSYVPRPEDVFVVTFPKCGTTWVQCIAYGIYNNGELPPDLATFLAKSPYIDLFGAEAVEAMPRPGIPYDVCVSLYNHIKSQTIAAKQLPSLDKFLQSFVAGDISFGSYLEGSLLPWYSRRNDGNVLFLTYEDLLADVRLQVVRIAEFLGKQYARRMSTDPAMLQRVVDMSSKESMRPFFRDFITANYEFVASHRKSRNIPVTQGVMDSLAFLKARPPGHEFCIAYRIYNNGKLPPDLATFLAKSPYIDLFGADAVEAMPRPGTIKTHLPFDEGRFWSHAKYIYVARNPYDVCVSLYNHLKTQTTAAKRSLTFDEFLQFFVGGKANYGSYLEGSLLPWYSRRNESNVLLLTYEDLHADIKSQVMRIAGFLGKQYARLMSRDPAMLQRMVDMSSKQSMRPFFRDLQEQQEHPIDPGGRLVKLNNFKHTFEKKTPSVRHLERHTLRTFEEQKTQHRGSQSKPGTQPYHVRALIALDSSEPCTTDPLTAHRSSIWSVHSLAQAHSLKHQKWPATHSRTSRASTLARLFPKTPCDRPSRTSHSRGTCSSSPTPSAAPRGCSRSSTTSSWTATYRRTKRTPYLRLPFLEVQGAEAAVHSLKPGAFKTHLPFWLNPYSPDAKYIYVARNPYDCCVSFYHHTRNFVAYHYEDGTFDDFLEKFVQGKVDFGDFFDHLLSWYEHRDDSNVLFLTFEGIKLDPKASVLRVAEFMGDVYGVKLRNDEALLEKIVNAISFQNMKHSLNSKYDAVKTKVDVIEQRTPEKSGHPSQAKEWHPALRRSFEAFKAYFAKPMKGNFARKGVVGPLLRHLKLPSHIVAQREKQDLDGVARSRHVGSYVFCEHFPEEILRGALAYRHRPGEVCLVTYPKCGTTWMQHILYHVYTLGEPPPSVEHFFRSMPFLERHGVQAVSGLSFPGSAIKTHMLYDEDRICPEAKYIYVVRNPLDCCVSFYHHYKLYPIYRFERGTFDEFFELFLAGDVDGGDYFDHLLSWYPHRNDRNVFFIRYEDLKKDTKSWILALADFLGAEYGDALRSDPEALAKVLKAASVAEVRRLARLEREYQADLMAYTPRHR</sequence>
<name>A0ACB7RXR9_HYAAI</name>
<accession>A0ACB7RXR9</accession>
<gene>
    <name evidence="1" type="ORF">HPB50_015820</name>
</gene>
<dbReference type="Proteomes" id="UP000821845">
    <property type="component" value="Chromosome 7"/>
</dbReference>
<proteinExistence type="predicted"/>
<reference evidence="1" key="1">
    <citation type="submission" date="2020-05" db="EMBL/GenBank/DDBJ databases">
        <title>Large-scale comparative analyses of tick genomes elucidate their genetic diversity and vector capacities.</title>
        <authorList>
            <person name="Jia N."/>
            <person name="Wang J."/>
            <person name="Shi W."/>
            <person name="Du L."/>
            <person name="Sun Y."/>
            <person name="Zhan W."/>
            <person name="Jiang J."/>
            <person name="Wang Q."/>
            <person name="Zhang B."/>
            <person name="Ji P."/>
            <person name="Sakyi L.B."/>
            <person name="Cui X."/>
            <person name="Yuan T."/>
            <person name="Jiang B."/>
            <person name="Yang W."/>
            <person name="Lam T.T.-Y."/>
            <person name="Chang Q."/>
            <person name="Ding S."/>
            <person name="Wang X."/>
            <person name="Zhu J."/>
            <person name="Ruan X."/>
            <person name="Zhao L."/>
            <person name="Wei J."/>
            <person name="Que T."/>
            <person name="Du C."/>
            <person name="Cheng J."/>
            <person name="Dai P."/>
            <person name="Han X."/>
            <person name="Huang E."/>
            <person name="Gao Y."/>
            <person name="Liu J."/>
            <person name="Shao H."/>
            <person name="Ye R."/>
            <person name="Li L."/>
            <person name="Wei W."/>
            <person name="Wang X."/>
            <person name="Wang C."/>
            <person name="Yang T."/>
            <person name="Huo Q."/>
            <person name="Li W."/>
            <person name="Guo W."/>
            <person name="Chen H."/>
            <person name="Zhou L."/>
            <person name="Ni X."/>
            <person name="Tian J."/>
            <person name="Zhou Y."/>
            <person name="Sheng Y."/>
            <person name="Liu T."/>
            <person name="Pan Y."/>
            <person name="Xia L."/>
            <person name="Li J."/>
            <person name="Zhao F."/>
            <person name="Cao W."/>
        </authorList>
    </citation>
    <scope>NUCLEOTIDE SEQUENCE</scope>
    <source>
        <strain evidence="1">Hyas-2018</strain>
    </source>
</reference>
<protein>
    <submittedName>
        <fullName evidence="1">Uncharacterized protein</fullName>
    </submittedName>
</protein>
<dbReference type="EMBL" id="CM023487">
    <property type="protein sequence ID" value="KAH6926208.1"/>
    <property type="molecule type" value="Genomic_DNA"/>
</dbReference>
<keyword evidence="2" id="KW-1185">Reference proteome</keyword>
<organism evidence="1 2">
    <name type="scientific">Hyalomma asiaticum</name>
    <name type="common">Tick</name>
    <dbReference type="NCBI Taxonomy" id="266040"/>
    <lineage>
        <taxon>Eukaryota</taxon>
        <taxon>Metazoa</taxon>
        <taxon>Ecdysozoa</taxon>
        <taxon>Arthropoda</taxon>
        <taxon>Chelicerata</taxon>
        <taxon>Arachnida</taxon>
        <taxon>Acari</taxon>
        <taxon>Parasitiformes</taxon>
        <taxon>Ixodida</taxon>
        <taxon>Ixodoidea</taxon>
        <taxon>Ixodidae</taxon>
        <taxon>Hyalomminae</taxon>
        <taxon>Hyalomma</taxon>
    </lineage>
</organism>
<comment type="caution">
    <text evidence="1">The sequence shown here is derived from an EMBL/GenBank/DDBJ whole genome shotgun (WGS) entry which is preliminary data.</text>
</comment>
<evidence type="ECO:0000313" key="1">
    <source>
        <dbReference type="EMBL" id="KAH6926208.1"/>
    </source>
</evidence>
<evidence type="ECO:0000313" key="2">
    <source>
        <dbReference type="Proteomes" id="UP000821845"/>
    </source>
</evidence>